<reference evidence="5" key="1">
    <citation type="journal article" date="2010" name="Genome Biol.">
        <title>Genome sequence of the necrotrophic plant pathogen Pythium ultimum reveals original pathogenicity mechanisms and effector repertoire.</title>
        <authorList>
            <person name="Levesque C.A."/>
            <person name="Brouwer H."/>
            <person name="Cano L."/>
            <person name="Hamilton J.P."/>
            <person name="Holt C."/>
            <person name="Huitema E."/>
            <person name="Raffaele S."/>
            <person name="Robideau G.P."/>
            <person name="Thines M."/>
            <person name="Win J."/>
            <person name="Zerillo M.M."/>
            <person name="Beakes G.W."/>
            <person name="Boore J.L."/>
            <person name="Busam D."/>
            <person name="Dumas B."/>
            <person name="Ferriera S."/>
            <person name="Fuerstenberg S.I."/>
            <person name="Gachon C.M."/>
            <person name="Gaulin E."/>
            <person name="Govers F."/>
            <person name="Grenville-Briggs L."/>
            <person name="Horner N."/>
            <person name="Hostetler J."/>
            <person name="Jiang R.H."/>
            <person name="Johnson J."/>
            <person name="Krajaejun T."/>
            <person name="Lin H."/>
            <person name="Meijer H.J."/>
            <person name="Moore B."/>
            <person name="Morris P."/>
            <person name="Phuntmart V."/>
            <person name="Puiu D."/>
            <person name="Shetty J."/>
            <person name="Stajich J.E."/>
            <person name="Tripathy S."/>
            <person name="Wawra S."/>
            <person name="van West P."/>
            <person name="Whitty B.R."/>
            <person name="Coutinho P.M."/>
            <person name="Henrissat B."/>
            <person name="Martin F."/>
            <person name="Thomas P.D."/>
            <person name="Tyler B.M."/>
            <person name="De Vries R.P."/>
            <person name="Kamoun S."/>
            <person name="Yandell M."/>
            <person name="Tisserat N."/>
            <person name="Buell C.R."/>
        </authorList>
    </citation>
    <scope>NUCLEOTIDE SEQUENCE</scope>
    <source>
        <strain evidence="5">DAOM:BR144</strain>
    </source>
</reference>
<evidence type="ECO:0000256" key="1">
    <source>
        <dbReference type="ARBA" id="ARBA00023125"/>
    </source>
</evidence>
<proteinExistence type="predicted"/>
<dbReference type="GO" id="GO:0003677">
    <property type="term" value="F:DNA binding"/>
    <property type="evidence" value="ECO:0007669"/>
    <property type="project" value="UniProtKB-KW"/>
</dbReference>
<dbReference type="GO" id="GO:0003682">
    <property type="term" value="F:chromatin binding"/>
    <property type="evidence" value="ECO:0007669"/>
    <property type="project" value="InterPro"/>
</dbReference>
<organism evidence="4 5">
    <name type="scientific">Globisporangium ultimum (strain ATCC 200006 / CBS 805.95 / DAOM BR144)</name>
    <name type="common">Pythium ultimum</name>
    <dbReference type="NCBI Taxonomy" id="431595"/>
    <lineage>
        <taxon>Eukaryota</taxon>
        <taxon>Sar</taxon>
        <taxon>Stramenopiles</taxon>
        <taxon>Oomycota</taxon>
        <taxon>Peronosporomycetes</taxon>
        <taxon>Pythiales</taxon>
        <taxon>Pythiaceae</taxon>
        <taxon>Globisporangium</taxon>
    </lineage>
</organism>
<evidence type="ECO:0000256" key="2">
    <source>
        <dbReference type="ARBA" id="ARBA00023242"/>
    </source>
</evidence>
<sequence length="723" mass="79727">MMAGDHDVLNTSLPILDHDDVQSLFPMLSGDSSFEYEGDQQLVGSGHPEFPFESDLSPILAAKAEPVERLQPSSAADSSSGPKAASTPRKTTTTAQSPRSIMTRTATPTATSTTTITMNAARRPTSAVTTSAARKPRKALTPVNMSAKTPEPQTASHSFLTPVRIEQPRVSMLHHNHSTGTVKRRRPSKSEPLSTTWTEHEQNAFFSTFKNKWPSVDKDSSFSTLLLQRFDAISKKIKTKNVIEVRLFYTIVLSNITGLLKELENDIDLTNPDEVRIAVWCWSKLLTDDSHKKDFQNVAAADPAIKKRLSHVLLQSIIRSRRQMLKAKSLANFTYNSAPSYLAMKHAEQHLARAREAPAPRPSVFSLSGPAPSVAHSTAATQSVGAAEKVVVHHPMQSAAVDGSNAFTMHAPKRKRVESLSDAGVGSTVVDETPSKAKRQHVELFVSPAPTSGFSQQLHREHLYSQTPQPQSSKKKMYIKMRIVPMDSVTKAHVASSGCNPKVELKLTSTKKISEVAQHMAKKWKHVQELVPANARLHFYDKQRDATLQEEADASTSSWSAYDRSVTCLDIWKRCGTQLKNENVVVVYYAWSTETPSWVLEKQHESESLMRSPESLFAEEISLADLGEDSSAGSSSSSSSRAKSRSKGRSVSPSPARGLQQFGESMAFYGVCEDKKRSDAATCPLAALLDENDDDNFVDCSPNTQRLRRRITPMLVAKEEFDL</sequence>
<dbReference type="Proteomes" id="UP000019132">
    <property type="component" value="Unassembled WGS sequence"/>
</dbReference>
<feature type="region of interest" description="Disordered" evidence="3">
    <location>
        <begin position="67"/>
        <end position="139"/>
    </location>
</feature>
<keyword evidence="2" id="KW-0539">Nucleus</keyword>
<dbReference type="HOGENOM" id="CLU_340255_0_0_1"/>
<dbReference type="VEuPathDB" id="FungiDB:PYU1_G007067"/>
<name>K3WQ40_GLOUD</name>
<dbReference type="OMA" id="HHPMVRK"/>
<feature type="compositionally biased region" description="Polar residues" evidence="3">
    <location>
        <begin position="71"/>
        <end position="81"/>
    </location>
</feature>
<evidence type="ECO:0000256" key="3">
    <source>
        <dbReference type="SAM" id="MobiDB-lite"/>
    </source>
</evidence>
<feature type="compositionally biased region" description="Low complexity" evidence="3">
    <location>
        <begin position="630"/>
        <end position="641"/>
    </location>
</feature>
<feature type="region of interest" description="Disordered" evidence="3">
    <location>
        <begin position="627"/>
        <end position="658"/>
    </location>
</feature>
<dbReference type="EnsemblProtists" id="PYU1_T007082">
    <property type="protein sequence ID" value="PYU1_T007082"/>
    <property type="gene ID" value="PYU1_G007067"/>
</dbReference>
<evidence type="ECO:0000313" key="5">
    <source>
        <dbReference type="Proteomes" id="UP000019132"/>
    </source>
</evidence>
<dbReference type="eggNOG" id="ENOG502S3BV">
    <property type="taxonomic scope" value="Eukaryota"/>
</dbReference>
<accession>K3WQ40</accession>
<dbReference type="GO" id="GO:0007389">
    <property type="term" value="P:pattern specification process"/>
    <property type="evidence" value="ECO:0007669"/>
    <property type="project" value="TreeGrafter"/>
</dbReference>
<keyword evidence="5" id="KW-1185">Reference proteome</keyword>
<keyword evidence="1" id="KW-0238">DNA-binding</keyword>
<dbReference type="InParanoid" id="K3WQ40"/>
<dbReference type="EMBL" id="GL376560">
    <property type="status" value="NOT_ANNOTATED_CDS"/>
    <property type="molecule type" value="Genomic_DNA"/>
</dbReference>
<feature type="compositionally biased region" description="Low complexity" evidence="3">
    <location>
        <begin position="103"/>
        <end position="121"/>
    </location>
</feature>
<dbReference type="AlphaFoldDB" id="K3WQ40"/>
<reference evidence="5" key="2">
    <citation type="submission" date="2010-04" db="EMBL/GenBank/DDBJ databases">
        <authorList>
            <person name="Buell R."/>
            <person name="Hamilton J."/>
            <person name="Hostetler J."/>
        </authorList>
    </citation>
    <scope>NUCLEOTIDE SEQUENCE [LARGE SCALE GENOMIC DNA]</scope>
    <source>
        <strain evidence="5">DAOM:BR144</strain>
    </source>
</reference>
<dbReference type="GO" id="GO:0005634">
    <property type="term" value="C:nucleus"/>
    <property type="evidence" value="ECO:0007669"/>
    <property type="project" value="TreeGrafter"/>
</dbReference>
<protein>
    <submittedName>
        <fullName evidence="4">Uncharacterized protein</fullName>
    </submittedName>
</protein>
<feature type="compositionally biased region" description="Polar residues" evidence="3">
    <location>
        <begin position="88"/>
        <end position="102"/>
    </location>
</feature>
<dbReference type="PANTHER" id="PTHR21677:SF1">
    <property type="entry name" value="PROTEIN CRAMPED-LIKE"/>
    <property type="match status" value="1"/>
</dbReference>
<reference evidence="4" key="3">
    <citation type="submission" date="2015-02" db="UniProtKB">
        <authorList>
            <consortium name="EnsemblProtists"/>
        </authorList>
    </citation>
    <scope>IDENTIFICATION</scope>
    <source>
        <strain evidence="4">DAOM BR144</strain>
    </source>
</reference>
<evidence type="ECO:0000313" key="4">
    <source>
        <dbReference type="EnsemblProtists" id="PYU1_T007082"/>
    </source>
</evidence>
<dbReference type="InterPro" id="IPR055315">
    <property type="entry name" value="Cramped-like"/>
</dbReference>
<dbReference type="PANTHER" id="PTHR21677">
    <property type="entry name" value="CRAMPED PROTEIN"/>
    <property type="match status" value="1"/>
</dbReference>